<feature type="compositionally biased region" description="Polar residues" evidence="1">
    <location>
        <begin position="8"/>
        <end position="28"/>
    </location>
</feature>
<accession>A0A0A9XIU8</accession>
<dbReference type="AlphaFoldDB" id="A0A0A9XIU8"/>
<name>A0A0A9XIU8_LYGHE</name>
<feature type="compositionally biased region" description="Polar residues" evidence="1">
    <location>
        <begin position="65"/>
        <end position="78"/>
    </location>
</feature>
<feature type="compositionally biased region" description="Low complexity" evidence="1">
    <location>
        <begin position="50"/>
        <end position="64"/>
    </location>
</feature>
<feature type="non-terminal residue" evidence="2">
    <location>
        <position position="142"/>
    </location>
</feature>
<feature type="compositionally biased region" description="Polar residues" evidence="1">
    <location>
        <begin position="94"/>
        <end position="114"/>
    </location>
</feature>
<organism evidence="2">
    <name type="scientific">Lygus hesperus</name>
    <name type="common">Western plant bug</name>
    <dbReference type="NCBI Taxonomy" id="30085"/>
    <lineage>
        <taxon>Eukaryota</taxon>
        <taxon>Metazoa</taxon>
        <taxon>Ecdysozoa</taxon>
        <taxon>Arthropoda</taxon>
        <taxon>Hexapoda</taxon>
        <taxon>Insecta</taxon>
        <taxon>Pterygota</taxon>
        <taxon>Neoptera</taxon>
        <taxon>Paraneoptera</taxon>
        <taxon>Hemiptera</taxon>
        <taxon>Heteroptera</taxon>
        <taxon>Panheteroptera</taxon>
        <taxon>Cimicomorpha</taxon>
        <taxon>Miridae</taxon>
        <taxon>Mirini</taxon>
        <taxon>Lygus</taxon>
    </lineage>
</organism>
<reference evidence="2" key="1">
    <citation type="journal article" date="2014" name="PLoS ONE">
        <title>Transcriptome-Based Identification of ABC Transporters in the Western Tarnished Plant Bug Lygus hesperus.</title>
        <authorList>
            <person name="Hull J.J."/>
            <person name="Chaney K."/>
            <person name="Geib S.M."/>
            <person name="Fabrick J.A."/>
            <person name="Brent C.S."/>
            <person name="Walsh D."/>
            <person name="Lavine L.C."/>
        </authorList>
    </citation>
    <scope>NUCLEOTIDE SEQUENCE</scope>
</reference>
<feature type="region of interest" description="Disordered" evidence="1">
    <location>
        <begin position="1"/>
        <end position="142"/>
    </location>
</feature>
<evidence type="ECO:0000313" key="2">
    <source>
        <dbReference type="EMBL" id="JAG20607.1"/>
    </source>
</evidence>
<gene>
    <name evidence="2" type="ORF">CM83_9576</name>
</gene>
<proteinExistence type="predicted"/>
<reference evidence="2" key="2">
    <citation type="submission" date="2014-07" db="EMBL/GenBank/DDBJ databases">
        <authorList>
            <person name="Hull J."/>
        </authorList>
    </citation>
    <scope>NUCLEOTIDE SEQUENCE</scope>
</reference>
<evidence type="ECO:0000256" key="1">
    <source>
        <dbReference type="SAM" id="MobiDB-lite"/>
    </source>
</evidence>
<sequence length="142" mass="15481">SDVGNYGESDTSVIETDGRASTQNQISETIDDRSLSSRQNQLVGDESENPPENNSELVEESSQSGETQDATAQNQMLDQMNDGVLLEDVIATDSKPSSSKSRMGTAQSRPANKNSVEEMDDKNVDNSTLERQLEETEEYGGE</sequence>
<protein>
    <submittedName>
        <fullName evidence="2">Uncharacterized protein</fullName>
    </submittedName>
</protein>
<feature type="non-terminal residue" evidence="2">
    <location>
        <position position="1"/>
    </location>
</feature>
<dbReference type="EMBL" id="GBHO01022997">
    <property type="protein sequence ID" value="JAG20607.1"/>
    <property type="molecule type" value="Transcribed_RNA"/>
</dbReference>